<evidence type="ECO:0000313" key="2">
    <source>
        <dbReference type="EMBL" id="WXB06964.1"/>
    </source>
</evidence>
<evidence type="ECO:0000313" key="3">
    <source>
        <dbReference type="Proteomes" id="UP001374803"/>
    </source>
</evidence>
<keyword evidence="3" id="KW-1185">Reference proteome</keyword>
<dbReference type="RefSeq" id="WP_394836621.1">
    <property type="nucleotide sequence ID" value="NZ_CP089929.1"/>
</dbReference>
<feature type="chain" id="PRO_5046449564" description="Outer membrane protein beta-barrel domain-containing protein" evidence="1">
    <location>
        <begin position="28"/>
        <end position="218"/>
    </location>
</feature>
<evidence type="ECO:0000256" key="1">
    <source>
        <dbReference type="SAM" id="SignalP"/>
    </source>
</evidence>
<dbReference type="Proteomes" id="UP001374803">
    <property type="component" value="Chromosome"/>
</dbReference>
<protein>
    <recommendedName>
        <fullName evidence="4">Outer membrane protein beta-barrel domain-containing protein</fullName>
    </recommendedName>
</protein>
<gene>
    <name evidence="2" type="ORF">LVJ94_06900</name>
</gene>
<keyword evidence="1" id="KW-0732">Signal</keyword>
<dbReference type="EMBL" id="CP089983">
    <property type="protein sequence ID" value="WXB06964.1"/>
    <property type="molecule type" value="Genomic_DNA"/>
</dbReference>
<name>A0ABZ2L7R0_9BACT</name>
<accession>A0ABZ2L7R0</accession>
<evidence type="ECO:0008006" key="4">
    <source>
        <dbReference type="Google" id="ProtNLM"/>
    </source>
</evidence>
<reference evidence="2" key="1">
    <citation type="submission" date="2021-12" db="EMBL/GenBank/DDBJ databases">
        <title>Discovery of the Pendulisporaceae a myxobacterial family with distinct sporulation behavior and unique specialized metabolism.</title>
        <authorList>
            <person name="Garcia R."/>
            <person name="Popoff A."/>
            <person name="Bader C.D."/>
            <person name="Loehr J."/>
            <person name="Walesch S."/>
            <person name="Walt C."/>
            <person name="Boldt J."/>
            <person name="Bunk B."/>
            <person name="Haeckl F.J.F.P.J."/>
            <person name="Gunesch A.P."/>
            <person name="Birkelbach J."/>
            <person name="Nuebel U."/>
            <person name="Pietschmann T."/>
            <person name="Bach T."/>
            <person name="Mueller R."/>
        </authorList>
    </citation>
    <scope>NUCLEOTIDE SEQUENCE</scope>
    <source>
        <strain evidence="2">MSr11367</strain>
    </source>
</reference>
<organism evidence="2 3">
    <name type="scientific">Pendulispora rubella</name>
    <dbReference type="NCBI Taxonomy" id="2741070"/>
    <lineage>
        <taxon>Bacteria</taxon>
        <taxon>Pseudomonadati</taxon>
        <taxon>Myxococcota</taxon>
        <taxon>Myxococcia</taxon>
        <taxon>Myxococcales</taxon>
        <taxon>Sorangiineae</taxon>
        <taxon>Pendulisporaceae</taxon>
        <taxon>Pendulispora</taxon>
    </lineage>
</organism>
<proteinExistence type="predicted"/>
<feature type="signal peptide" evidence="1">
    <location>
        <begin position="1"/>
        <end position="27"/>
    </location>
</feature>
<sequence>MRFHRSPLLAALFLSSVVVLFSLAASAQDATSIPKDAPRAEGERSDFKRVALVINPLAIGIGRYSIQGEYLPMPHHAITLNPFFAHIPVTVSLNGQDVDAGSLNGFGGELGYRFYTGTKGANGFFVGPSLLFASYSQSSGNADASKSKSSDSFLNYGAALDIGGQAVIGPGIVVGGGFGLQYTKTSEDINTDNLNLASAVVAGGGVRPRFLFALGYSF</sequence>